<dbReference type="InterPro" id="IPR043129">
    <property type="entry name" value="ATPase_NBD"/>
</dbReference>
<feature type="domain" description="Carbohydrate kinase FGGY C-terminal" evidence="11">
    <location>
        <begin position="276"/>
        <end position="462"/>
    </location>
</feature>
<keyword evidence="4 8" id="KW-0547">Nucleotide-binding</keyword>
<keyword evidence="2 8" id="KW-0859">Xylose metabolism</keyword>
<dbReference type="NCBIfam" id="TIGR01312">
    <property type="entry name" value="XylB"/>
    <property type="match status" value="1"/>
</dbReference>
<evidence type="ECO:0000259" key="10">
    <source>
        <dbReference type="Pfam" id="PF00370"/>
    </source>
</evidence>
<dbReference type="PANTHER" id="PTHR43095">
    <property type="entry name" value="SUGAR KINASE"/>
    <property type="match status" value="1"/>
</dbReference>
<dbReference type="InterPro" id="IPR006000">
    <property type="entry name" value="Xylulokinase"/>
</dbReference>
<dbReference type="SUPFAM" id="SSF53067">
    <property type="entry name" value="Actin-like ATPase domain"/>
    <property type="match status" value="2"/>
</dbReference>
<dbReference type="Pfam" id="PF02782">
    <property type="entry name" value="FGGY_C"/>
    <property type="match status" value="1"/>
</dbReference>
<dbReference type="InterPro" id="IPR018484">
    <property type="entry name" value="FGGY_N"/>
</dbReference>
<comment type="similarity">
    <text evidence="1 8 9">Belongs to the FGGY kinase family.</text>
</comment>
<dbReference type="InterPro" id="IPR018483">
    <property type="entry name" value="Carb_kinase_FGGY_CS"/>
</dbReference>
<keyword evidence="3 8" id="KW-0808">Transferase</keyword>
<comment type="catalytic activity">
    <reaction evidence="8 9">
        <text>D-xylulose + ATP = D-xylulose 5-phosphate + ADP + H(+)</text>
        <dbReference type="Rhea" id="RHEA:10964"/>
        <dbReference type="ChEBI" id="CHEBI:15378"/>
        <dbReference type="ChEBI" id="CHEBI:17140"/>
        <dbReference type="ChEBI" id="CHEBI:30616"/>
        <dbReference type="ChEBI" id="CHEBI:57737"/>
        <dbReference type="ChEBI" id="CHEBI:456216"/>
        <dbReference type="EC" id="2.7.1.17"/>
    </reaction>
</comment>
<evidence type="ECO:0000313" key="12">
    <source>
        <dbReference type="EMBL" id="GAA5172166.1"/>
    </source>
</evidence>
<sequence>MDSVSRGHKLAAIVDFAVPVCMANYLGIDLGTSSLKALLLSDRHEVLDVAEVPLAVYTPHTGWSEQSAEDWWAACCEALDALASRQVAGMAAVRSIGLSGQMHGAVLLDDEDVVLRRAILWNDGRSAEDCAVLSRCLPDLPQIAGNLAMPGFTAPKLLWVAREEPAIFARTRSVLLPKDWLRLKLCGEKISDMSDAAGTLWLDVAKRDWSDELLQATGMQRAQMPQLVEGSAVGGILRPELAHRWGLRERLLMAGGAGDNAASAVGIGAVSPGDGFVSLGTSGVLFVCTPQYLSAPHSAVHAFCHALPGVWHQMGVILSAANCLRWVTGLLGRDSERALLDEVAMLDDTARQQAPIFLPYLNGERTPHNDAAASGVLFGLRSTHAPAAIGYAVIEGVAFALLDCLQALTNSGTAVGALGLVGGGARSAEWAQLLADVLEREIHVYADSAHAAAVGAARLAWLADGGNTLTVCLKPDVSARLVPNLENTGRLRGRHARFARLYAALKNEFDVENRKS</sequence>
<dbReference type="PROSITE" id="PS00933">
    <property type="entry name" value="FGGY_KINASES_1"/>
    <property type="match status" value="1"/>
</dbReference>
<keyword evidence="5 8" id="KW-0418">Kinase</keyword>
<dbReference type="HAMAP" id="MF_02220">
    <property type="entry name" value="XylB"/>
    <property type="match status" value="1"/>
</dbReference>
<dbReference type="Gene3D" id="3.30.420.40">
    <property type="match status" value="2"/>
</dbReference>
<evidence type="ECO:0000256" key="6">
    <source>
        <dbReference type="ARBA" id="ARBA00022840"/>
    </source>
</evidence>
<evidence type="ECO:0000313" key="13">
    <source>
        <dbReference type="Proteomes" id="UP001500547"/>
    </source>
</evidence>
<dbReference type="Pfam" id="PF00370">
    <property type="entry name" value="FGGY_N"/>
    <property type="match status" value="1"/>
</dbReference>
<dbReference type="EC" id="2.7.1.17" evidence="8 9"/>
<evidence type="ECO:0000256" key="4">
    <source>
        <dbReference type="ARBA" id="ARBA00022741"/>
    </source>
</evidence>
<name>A0ABP9R6E8_9RHOO</name>
<feature type="domain" description="Carbohydrate kinase FGGY N-terminal" evidence="10">
    <location>
        <begin position="25"/>
        <end position="266"/>
    </location>
</feature>
<feature type="binding site" evidence="8">
    <location>
        <begin position="102"/>
        <end position="103"/>
    </location>
    <ligand>
        <name>substrate</name>
    </ligand>
</feature>
<evidence type="ECO:0000256" key="2">
    <source>
        <dbReference type="ARBA" id="ARBA00022629"/>
    </source>
</evidence>
<feature type="site" description="Important for activity" evidence="8">
    <location>
        <position position="29"/>
    </location>
</feature>
<evidence type="ECO:0000256" key="5">
    <source>
        <dbReference type="ARBA" id="ARBA00022777"/>
    </source>
</evidence>
<evidence type="ECO:0000259" key="11">
    <source>
        <dbReference type="Pfam" id="PF02782"/>
    </source>
</evidence>
<dbReference type="InterPro" id="IPR018485">
    <property type="entry name" value="FGGY_C"/>
</dbReference>
<organism evidence="12 13">
    <name type="scientific">Viridibacterium curvum</name>
    <dbReference type="NCBI Taxonomy" id="1101404"/>
    <lineage>
        <taxon>Bacteria</taxon>
        <taxon>Pseudomonadati</taxon>
        <taxon>Pseudomonadota</taxon>
        <taxon>Betaproteobacteria</taxon>
        <taxon>Rhodocyclales</taxon>
        <taxon>Rhodocyclaceae</taxon>
        <taxon>Viridibacterium</taxon>
    </lineage>
</organism>
<evidence type="ECO:0000256" key="8">
    <source>
        <dbReference type="HAMAP-Rule" id="MF_02220"/>
    </source>
</evidence>
<evidence type="ECO:0000256" key="3">
    <source>
        <dbReference type="ARBA" id="ARBA00022679"/>
    </source>
</evidence>
<proteinExistence type="inferred from homology"/>
<protein>
    <recommendedName>
        <fullName evidence="8 9">Xylulose kinase</fullName>
        <shortName evidence="8 9">Xylulokinase</shortName>
        <ecNumber evidence="8 9">2.7.1.17</ecNumber>
    </recommendedName>
</protein>
<dbReference type="InterPro" id="IPR000577">
    <property type="entry name" value="Carb_kinase_FGGY"/>
</dbReference>
<dbReference type="PANTHER" id="PTHR43095:SF6">
    <property type="entry name" value="XYLULOSE KINASE"/>
    <property type="match status" value="1"/>
</dbReference>
<keyword evidence="13" id="KW-1185">Reference proteome</keyword>
<dbReference type="Proteomes" id="UP001500547">
    <property type="component" value="Unassembled WGS sequence"/>
</dbReference>
<feature type="active site" description="Proton acceptor" evidence="8">
    <location>
        <position position="259"/>
    </location>
</feature>
<evidence type="ECO:0000256" key="1">
    <source>
        <dbReference type="ARBA" id="ARBA00009156"/>
    </source>
</evidence>
<comment type="function">
    <text evidence="8">Catalyzes the phosphorylation of D-xylulose to D-xylulose 5-phosphate.</text>
</comment>
<dbReference type="PIRSF" id="PIRSF000538">
    <property type="entry name" value="GlpK"/>
    <property type="match status" value="1"/>
</dbReference>
<accession>A0ABP9R6E8</accession>
<reference evidence="13" key="1">
    <citation type="journal article" date="2019" name="Int. J. Syst. Evol. Microbiol.">
        <title>The Global Catalogue of Microorganisms (GCM) 10K type strain sequencing project: providing services to taxonomists for standard genome sequencing and annotation.</title>
        <authorList>
            <consortium name="The Broad Institute Genomics Platform"/>
            <consortium name="The Broad Institute Genome Sequencing Center for Infectious Disease"/>
            <person name="Wu L."/>
            <person name="Ma J."/>
        </authorList>
    </citation>
    <scope>NUCLEOTIDE SEQUENCE [LARGE SCALE GENOMIC DNA]</scope>
    <source>
        <strain evidence="13">JCM 18715</strain>
    </source>
</reference>
<dbReference type="EMBL" id="BAABLD010000017">
    <property type="protein sequence ID" value="GAA5172166.1"/>
    <property type="molecule type" value="Genomic_DNA"/>
</dbReference>
<keyword evidence="6 8" id="KW-0067">ATP-binding</keyword>
<evidence type="ECO:0000256" key="7">
    <source>
        <dbReference type="ARBA" id="ARBA00023277"/>
    </source>
</evidence>
<gene>
    <name evidence="8 9 12" type="primary">xylB</name>
    <name evidence="12" type="ORF">GCM10025770_37940</name>
</gene>
<dbReference type="InterPro" id="IPR050406">
    <property type="entry name" value="FGGY_Carb_Kinase"/>
</dbReference>
<comment type="caution">
    <text evidence="12">The sequence shown here is derived from an EMBL/GenBank/DDBJ whole genome shotgun (WGS) entry which is preliminary data.</text>
</comment>
<dbReference type="CDD" id="cd07808">
    <property type="entry name" value="ASKHA_NBD_FGGY_EcXK-like"/>
    <property type="match status" value="1"/>
</dbReference>
<evidence type="ECO:0000256" key="9">
    <source>
        <dbReference type="RuleBase" id="RU364073"/>
    </source>
</evidence>
<keyword evidence="7 8" id="KW-0119">Carbohydrate metabolism</keyword>